<dbReference type="InterPro" id="IPR051018">
    <property type="entry name" value="Bacteriophage_GH24"/>
</dbReference>
<reference evidence="7" key="1">
    <citation type="submission" date="2007-04" db="EMBL/GenBank/DDBJ databases">
        <title>Complete sequence of chromosome of Rhodobacter sphaeroides ATCC 17025.</title>
        <authorList>
            <consortium name="US DOE Joint Genome Institute"/>
            <person name="Copeland A."/>
            <person name="Lucas S."/>
            <person name="Lapidus A."/>
            <person name="Barry K."/>
            <person name="Detter J.C."/>
            <person name="Glavina del Rio T."/>
            <person name="Hammon N."/>
            <person name="Israni S."/>
            <person name="Dalin E."/>
            <person name="Tice H."/>
            <person name="Pitluck S."/>
            <person name="Chertkov O."/>
            <person name="Brettin T."/>
            <person name="Bruce D."/>
            <person name="Han C."/>
            <person name="Schmutz J."/>
            <person name="Larimer F."/>
            <person name="Land M."/>
            <person name="Hauser L."/>
            <person name="Kyrpides N."/>
            <person name="Kim E."/>
            <person name="Richardson P."/>
            <person name="Mackenzie C."/>
            <person name="Choudhary M."/>
            <person name="Donohue T.J."/>
            <person name="Kaplan S."/>
        </authorList>
    </citation>
    <scope>NUCLEOTIDE SEQUENCE [LARGE SCALE GENOMIC DNA]</scope>
    <source>
        <strain evidence="7">ATCC 17025</strain>
    </source>
</reference>
<organism evidence="7">
    <name type="scientific">Cereibacter sphaeroides (strain ATCC 17025 / ATH 2.4.3)</name>
    <name type="common">Rhodobacter sphaeroides</name>
    <dbReference type="NCBI Taxonomy" id="349102"/>
    <lineage>
        <taxon>Bacteria</taxon>
        <taxon>Pseudomonadati</taxon>
        <taxon>Pseudomonadota</taxon>
        <taxon>Alphaproteobacteria</taxon>
        <taxon>Rhodobacterales</taxon>
        <taxon>Paracoccaceae</taxon>
        <taxon>Cereibacter</taxon>
    </lineage>
</organism>
<keyword evidence="4 6" id="KW-0378">Hydrolase</keyword>
<evidence type="ECO:0000256" key="6">
    <source>
        <dbReference type="RuleBase" id="RU003788"/>
    </source>
</evidence>
<name>A4WPP1_CERS5</name>
<dbReference type="InterPro" id="IPR023347">
    <property type="entry name" value="Lysozyme_dom_sf"/>
</dbReference>
<dbReference type="EMBL" id="CP000661">
    <property type="protein sequence ID" value="ABP69355.1"/>
    <property type="molecule type" value="Genomic_DNA"/>
</dbReference>
<dbReference type="AlphaFoldDB" id="A4WPP1"/>
<dbReference type="HAMAP" id="MF_04110">
    <property type="entry name" value="ENDOLYSIN_T4"/>
    <property type="match status" value="1"/>
</dbReference>
<dbReference type="CAZy" id="GH24">
    <property type="family name" value="Glycoside Hydrolase Family 24"/>
</dbReference>
<evidence type="ECO:0000256" key="3">
    <source>
        <dbReference type="ARBA" id="ARBA00022638"/>
    </source>
</evidence>
<comment type="similarity">
    <text evidence="6">Belongs to the glycosyl hydrolase 24 family.</text>
</comment>
<evidence type="ECO:0000256" key="5">
    <source>
        <dbReference type="ARBA" id="ARBA00023295"/>
    </source>
</evidence>
<evidence type="ECO:0000256" key="2">
    <source>
        <dbReference type="ARBA" id="ARBA00022529"/>
    </source>
</evidence>
<keyword evidence="5 6" id="KW-0326">Glycosidase</keyword>
<dbReference type="PANTHER" id="PTHR38107:SF3">
    <property type="entry name" value="LYSOZYME RRRD-RELATED"/>
    <property type="match status" value="1"/>
</dbReference>
<dbReference type="STRING" id="349102.Rsph17025_0449"/>
<keyword evidence="2 6" id="KW-0929">Antimicrobial</keyword>
<dbReference type="PANTHER" id="PTHR38107">
    <property type="match status" value="1"/>
</dbReference>
<dbReference type="GO" id="GO:0003796">
    <property type="term" value="F:lysozyme activity"/>
    <property type="evidence" value="ECO:0007669"/>
    <property type="project" value="UniProtKB-EC"/>
</dbReference>
<dbReference type="BioCyc" id="RSPH349102:G1G8M-462-MONOMER"/>
<dbReference type="KEGG" id="rsq:Rsph17025_0449"/>
<evidence type="ECO:0000313" key="7">
    <source>
        <dbReference type="EMBL" id="ABP69355.1"/>
    </source>
</evidence>
<dbReference type="HOGENOM" id="CLU_091641_4_0_5"/>
<dbReference type="eggNOG" id="COG3772">
    <property type="taxonomic scope" value="Bacteria"/>
</dbReference>
<accession>A4WPP1</accession>
<evidence type="ECO:0000256" key="1">
    <source>
        <dbReference type="ARBA" id="ARBA00000632"/>
    </source>
</evidence>
<keyword evidence="3 6" id="KW-0081">Bacteriolytic enzyme</keyword>
<dbReference type="GO" id="GO:0016998">
    <property type="term" value="P:cell wall macromolecule catabolic process"/>
    <property type="evidence" value="ECO:0007669"/>
    <property type="project" value="InterPro"/>
</dbReference>
<protein>
    <recommendedName>
        <fullName evidence="6">Lysozyme</fullName>
        <ecNumber evidence="6">3.2.1.17</ecNumber>
    </recommendedName>
</protein>
<dbReference type="InterPro" id="IPR023346">
    <property type="entry name" value="Lysozyme-like_dom_sf"/>
</dbReference>
<evidence type="ECO:0000256" key="4">
    <source>
        <dbReference type="ARBA" id="ARBA00022801"/>
    </source>
</evidence>
<dbReference type="SUPFAM" id="SSF53955">
    <property type="entry name" value="Lysozyme-like"/>
    <property type="match status" value="1"/>
</dbReference>
<dbReference type="GO" id="GO:0009253">
    <property type="term" value="P:peptidoglycan catabolic process"/>
    <property type="evidence" value="ECO:0007669"/>
    <property type="project" value="InterPro"/>
</dbReference>
<dbReference type="InterPro" id="IPR034690">
    <property type="entry name" value="Endolysin_T4_type"/>
</dbReference>
<proteinExistence type="inferred from homology"/>
<dbReference type="EC" id="3.2.1.17" evidence="6"/>
<sequence precursor="true">MARKGIVAAAAAAALAIAVPFGVKWEGTVLTPYWDRFGKVWTVCTGETAVEMRPYTMTECMEMHEARVGQGYARVVAAFPRLASAPPEVAAMAVDLEYNAGLGSILRAKNTSAALRDGRWRDFCNLLPSWSKSGGSFVPGLLNRRKEAQVICLRGLR</sequence>
<comment type="catalytic activity">
    <reaction evidence="1 6">
        <text>Hydrolysis of (1-&gt;4)-beta-linkages between N-acetylmuramic acid and N-acetyl-D-glucosamine residues in a peptidoglycan and between N-acetyl-D-glucosamine residues in chitodextrins.</text>
        <dbReference type="EC" id="3.2.1.17"/>
    </reaction>
</comment>
<dbReference type="InterPro" id="IPR002196">
    <property type="entry name" value="Glyco_hydro_24"/>
</dbReference>
<dbReference type="Pfam" id="PF00959">
    <property type="entry name" value="Phage_lysozyme"/>
    <property type="match status" value="1"/>
</dbReference>
<dbReference type="GO" id="GO:0042742">
    <property type="term" value="P:defense response to bacterium"/>
    <property type="evidence" value="ECO:0007669"/>
    <property type="project" value="UniProtKB-KW"/>
</dbReference>
<gene>
    <name evidence="7" type="ordered locus">Rsph17025_0449</name>
</gene>
<dbReference type="GO" id="GO:0031640">
    <property type="term" value="P:killing of cells of another organism"/>
    <property type="evidence" value="ECO:0007669"/>
    <property type="project" value="UniProtKB-KW"/>
</dbReference>
<dbReference type="Gene3D" id="1.10.530.40">
    <property type="match status" value="1"/>
</dbReference>